<dbReference type="Pfam" id="PF00440">
    <property type="entry name" value="TetR_N"/>
    <property type="match status" value="1"/>
</dbReference>
<evidence type="ECO:0000256" key="1">
    <source>
        <dbReference type="ARBA" id="ARBA00023125"/>
    </source>
</evidence>
<dbReference type="InterPro" id="IPR009057">
    <property type="entry name" value="Homeodomain-like_sf"/>
</dbReference>
<protein>
    <submittedName>
        <fullName evidence="4">Transcriptional regulator, TetR family</fullName>
    </submittedName>
</protein>
<dbReference type="STRING" id="1313296.SAMN05661091_1411"/>
<dbReference type="PANTHER" id="PTHR43479:SF11">
    <property type="entry name" value="ACREF_ENVCD OPERON REPRESSOR-RELATED"/>
    <property type="match status" value="1"/>
</dbReference>
<reference evidence="5" key="1">
    <citation type="submission" date="2017-04" db="EMBL/GenBank/DDBJ databases">
        <authorList>
            <person name="Varghese N."/>
            <person name="Submissions S."/>
        </authorList>
    </citation>
    <scope>NUCLEOTIDE SEQUENCE [LARGE SCALE GENOMIC DNA]</scope>
    <source>
        <strain evidence="5">N3/975</strain>
    </source>
</reference>
<evidence type="ECO:0000313" key="4">
    <source>
        <dbReference type="EMBL" id="SMF77197.1"/>
    </source>
</evidence>
<feature type="DNA-binding region" description="H-T-H motif" evidence="2">
    <location>
        <begin position="33"/>
        <end position="52"/>
    </location>
</feature>
<dbReference type="Proteomes" id="UP000192940">
    <property type="component" value="Chromosome I"/>
</dbReference>
<dbReference type="InterPro" id="IPR036271">
    <property type="entry name" value="Tet_transcr_reg_TetR-rel_C_sf"/>
</dbReference>
<feature type="domain" description="HTH tetR-type" evidence="3">
    <location>
        <begin position="10"/>
        <end position="70"/>
    </location>
</feature>
<evidence type="ECO:0000256" key="2">
    <source>
        <dbReference type="PROSITE-ProRule" id="PRU00335"/>
    </source>
</evidence>
<dbReference type="PROSITE" id="PS50977">
    <property type="entry name" value="HTH_TETR_2"/>
    <property type="match status" value="1"/>
</dbReference>
<keyword evidence="5" id="KW-1185">Reference proteome</keyword>
<dbReference type="GO" id="GO:0003677">
    <property type="term" value="F:DNA binding"/>
    <property type="evidence" value="ECO:0007669"/>
    <property type="project" value="UniProtKB-UniRule"/>
</dbReference>
<proteinExistence type="predicted"/>
<dbReference type="Gene3D" id="1.10.357.10">
    <property type="entry name" value="Tetracycline Repressor, domain 2"/>
    <property type="match status" value="1"/>
</dbReference>
<evidence type="ECO:0000313" key="5">
    <source>
        <dbReference type="Proteomes" id="UP000192940"/>
    </source>
</evidence>
<keyword evidence="1 2" id="KW-0238">DNA-binding</keyword>
<dbReference type="AlphaFoldDB" id="A0A1X7GZG4"/>
<evidence type="ECO:0000259" key="3">
    <source>
        <dbReference type="PROSITE" id="PS50977"/>
    </source>
</evidence>
<dbReference type="EMBL" id="LT840184">
    <property type="protein sequence ID" value="SMF77197.1"/>
    <property type="molecule type" value="Genomic_DNA"/>
</dbReference>
<dbReference type="SUPFAM" id="SSF48498">
    <property type="entry name" value="Tetracyclin repressor-like, C-terminal domain"/>
    <property type="match status" value="1"/>
</dbReference>
<name>A0A1X7GZG4_9BACL</name>
<accession>A0A1X7GZG4</accession>
<dbReference type="PANTHER" id="PTHR43479">
    <property type="entry name" value="ACREF/ENVCD OPERON REPRESSOR-RELATED"/>
    <property type="match status" value="1"/>
</dbReference>
<dbReference type="InterPro" id="IPR001647">
    <property type="entry name" value="HTH_TetR"/>
</dbReference>
<organism evidence="4 5">
    <name type="scientific">Paenibacillus uliginis N3/975</name>
    <dbReference type="NCBI Taxonomy" id="1313296"/>
    <lineage>
        <taxon>Bacteria</taxon>
        <taxon>Bacillati</taxon>
        <taxon>Bacillota</taxon>
        <taxon>Bacilli</taxon>
        <taxon>Bacillales</taxon>
        <taxon>Paenibacillaceae</taxon>
        <taxon>Paenibacillus</taxon>
    </lineage>
</organism>
<gene>
    <name evidence="4" type="ORF">SAMN05661091_1411</name>
</gene>
<sequence>MVNKRTQHKEQRRIDILEAGLDLFIRKGYGSTKIADIAKKANMSMGLLFHYFESKEKLYEELIKIGCAGTELNLEDIDGSPIHIFKAVAAEILNNIKQNPMSAKMFVLMEHAQNNDSIPDVTKEMVARIDIIKRSISLIEEGQKIGEIRNGNAWALSTAFWCSIQGIAEEIALHPDTPCPEPDWLVDILKSKE</sequence>
<dbReference type="SUPFAM" id="SSF46689">
    <property type="entry name" value="Homeodomain-like"/>
    <property type="match status" value="1"/>
</dbReference>
<dbReference type="PRINTS" id="PR00455">
    <property type="entry name" value="HTHTETR"/>
</dbReference>
<dbReference type="InterPro" id="IPR050624">
    <property type="entry name" value="HTH-type_Tx_Regulator"/>
</dbReference>